<dbReference type="OrthoDB" id="10617501at2759"/>
<keyword evidence="3" id="KW-1185">Reference proteome</keyword>
<name>M5FP83_DACPD</name>
<sequence length="158" mass="17251">MGPSITPATPVGPRSRLPLAAAEPPKEPRSVRAQHKGLKEIEELLGMPVPSWVLGEKERRIWNGIVPYVKEKDAANTWSGFATAGAYDEHQKVLSNIDDLSSSHTGLLHTLRSATFALKDEEREFNAATTRRDIAEGMAERVGRGMTLAEGHESLGIN</sequence>
<dbReference type="RefSeq" id="XP_040625213.1">
    <property type="nucleotide sequence ID" value="XM_040773667.1"/>
</dbReference>
<dbReference type="AlphaFoldDB" id="M5FP83"/>
<reference evidence="2 3" key="1">
    <citation type="journal article" date="2012" name="Science">
        <title>The Paleozoic origin of enzymatic lignin decomposition reconstructed from 31 fungal genomes.</title>
        <authorList>
            <person name="Floudas D."/>
            <person name="Binder M."/>
            <person name="Riley R."/>
            <person name="Barry K."/>
            <person name="Blanchette R.A."/>
            <person name="Henrissat B."/>
            <person name="Martinez A.T."/>
            <person name="Otillar R."/>
            <person name="Spatafora J.W."/>
            <person name="Yadav J.S."/>
            <person name="Aerts A."/>
            <person name="Benoit I."/>
            <person name="Boyd A."/>
            <person name="Carlson A."/>
            <person name="Copeland A."/>
            <person name="Coutinho P.M."/>
            <person name="de Vries R.P."/>
            <person name="Ferreira P."/>
            <person name="Findley K."/>
            <person name="Foster B."/>
            <person name="Gaskell J."/>
            <person name="Glotzer D."/>
            <person name="Gorecki P."/>
            <person name="Heitman J."/>
            <person name="Hesse C."/>
            <person name="Hori C."/>
            <person name="Igarashi K."/>
            <person name="Jurgens J.A."/>
            <person name="Kallen N."/>
            <person name="Kersten P."/>
            <person name="Kohler A."/>
            <person name="Kuees U."/>
            <person name="Kumar T.K.A."/>
            <person name="Kuo A."/>
            <person name="LaButti K."/>
            <person name="Larrondo L.F."/>
            <person name="Lindquist E."/>
            <person name="Ling A."/>
            <person name="Lombard V."/>
            <person name="Lucas S."/>
            <person name="Lundell T."/>
            <person name="Martin R."/>
            <person name="McLaughlin D.J."/>
            <person name="Morgenstern I."/>
            <person name="Morin E."/>
            <person name="Murat C."/>
            <person name="Nagy L.G."/>
            <person name="Nolan M."/>
            <person name="Ohm R.A."/>
            <person name="Patyshakuliyeva A."/>
            <person name="Rokas A."/>
            <person name="Ruiz-Duenas F.J."/>
            <person name="Sabat G."/>
            <person name="Salamov A."/>
            <person name="Samejima M."/>
            <person name="Schmutz J."/>
            <person name="Slot J.C."/>
            <person name="St John F."/>
            <person name="Stenlid J."/>
            <person name="Sun H."/>
            <person name="Sun S."/>
            <person name="Syed K."/>
            <person name="Tsang A."/>
            <person name="Wiebenga A."/>
            <person name="Young D."/>
            <person name="Pisabarro A."/>
            <person name="Eastwood D.C."/>
            <person name="Martin F."/>
            <person name="Cullen D."/>
            <person name="Grigoriev I.V."/>
            <person name="Hibbett D.S."/>
        </authorList>
    </citation>
    <scope>NUCLEOTIDE SEQUENCE [LARGE SCALE GENOMIC DNA]</scope>
    <source>
        <strain evidence="2 3">DJM-731 SS1</strain>
    </source>
</reference>
<gene>
    <name evidence="2" type="ORF">DACRYDRAFT_24386</name>
</gene>
<evidence type="ECO:0000313" key="2">
    <source>
        <dbReference type="EMBL" id="EJT98315.1"/>
    </source>
</evidence>
<dbReference type="Proteomes" id="UP000030653">
    <property type="component" value="Unassembled WGS sequence"/>
</dbReference>
<accession>M5FP83</accession>
<proteinExistence type="predicted"/>
<dbReference type="EMBL" id="JH795873">
    <property type="protein sequence ID" value="EJT98315.1"/>
    <property type="molecule type" value="Genomic_DNA"/>
</dbReference>
<dbReference type="HOGENOM" id="CLU_1669343_0_0_1"/>
<organism evidence="2 3">
    <name type="scientific">Dacryopinax primogenitus (strain DJM 731)</name>
    <name type="common">Brown rot fungus</name>
    <dbReference type="NCBI Taxonomy" id="1858805"/>
    <lineage>
        <taxon>Eukaryota</taxon>
        <taxon>Fungi</taxon>
        <taxon>Dikarya</taxon>
        <taxon>Basidiomycota</taxon>
        <taxon>Agaricomycotina</taxon>
        <taxon>Dacrymycetes</taxon>
        <taxon>Dacrymycetales</taxon>
        <taxon>Dacrymycetaceae</taxon>
        <taxon>Dacryopinax</taxon>
    </lineage>
</organism>
<protein>
    <submittedName>
        <fullName evidence="2">Uncharacterized protein</fullName>
    </submittedName>
</protein>
<evidence type="ECO:0000256" key="1">
    <source>
        <dbReference type="SAM" id="MobiDB-lite"/>
    </source>
</evidence>
<evidence type="ECO:0000313" key="3">
    <source>
        <dbReference type="Proteomes" id="UP000030653"/>
    </source>
</evidence>
<dbReference type="GeneID" id="63688729"/>
<feature type="region of interest" description="Disordered" evidence="1">
    <location>
        <begin position="1"/>
        <end position="32"/>
    </location>
</feature>